<evidence type="ECO:0000259" key="1">
    <source>
        <dbReference type="Pfam" id="PF01408"/>
    </source>
</evidence>
<dbReference type="PANTHER" id="PTHR43249">
    <property type="entry name" value="UDP-N-ACETYL-2-AMINO-2-DEOXY-D-GLUCURONATE OXIDASE"/>
    <property type="match status" value="1"/>
</dbReference>
<dbReference type="Gene3D" id="3.40.50.720">
    <property type="entry name" value="NAD(P)-binding Rossmann-like Domain"/>
    <property type="match status" value="1"/>
</dbReference>
<feature type="domain" description="Gfo/Idh/MocA-like oxidoreductase N-terminal" evidence="1">
    <location>
        <begin position="7"/>
        <end position="129"/>
    </location>
</feature>
<sequence length="373" mass="41882">MSTSRVINVAVIGAGEIAMCTHLPTLGFLSHMYEVTAIVDISKQAVKHCARKFNIPRTFTDVPEMLAACSDVDMVLICHSDEFHSVHAVQCLKAGKHLFIEKPMAQTLREADDIEAARLASGKLVFVGYMRRYATAFLRFKEAVGKLDPAQINYVRFRNFTSRVKDGIISQSGTYSQRFSDIPEEASAKRRQVATSQFEEYTGLDYKSPVAQYIRACKFHISPHDLSLMRELFGLPHHVIAAVPSARGNFLSIMLQYDGFVLAYESGEDAVLSVDATVEVLAQYQRLKLAFDSPYIKGLPITMTTLSRQPNGDFTEETIRPTYEDYYTLMFKELHRCLSGDAEIKTTVLDSREEIGMLSNILKVLAEGFEKSE</sequence>
<proteinExistence type="predicted"/>
<dbReference type="InterPro" id="IPR000683">
    <property type="entry name" value="Gfo/Idh/MocA-like_OxRdtase_N"/>
</dbReference>
<evidence type="ECO:0000313" key="3">
    <source>
        <dbReference type="Proteomes" id="UP000037696"/>
    </source>
</evidence>
<dbReference type="InterPro" id="IPR036291">
    <property type="entry name" value="NAD(P)-bd_dom_sf"/>
</dbReference>
<comment type="caution">
    <text evidence="2">The sequence shown here is derived from an EMBL/GenBank/DDBJ whole genome shotgun (WGS) entry which is preliminary data.</text>
</comment>
<dbReference type="STRING" id="229535.A0A0M8P9H8"/>
<dbReference type="Gene3D" id="3.30.360.10">
    <property type="entry name" value="Dihydrodipicolinate Reductase, domain 2"/>
    <property type="match status" value="1"/>
</dbReference>
<dbReference type="GO" id="GO:0000166">
    <property type="term" value="F:nucleotide binding"/>
    <property type="evidence" value="ECO:0007669"/>
    <property type="project" value="InterPro"/>
</dbReference>
<name>A0A0M8P9H8_9EURO</name>
<accession>A0A0M8P9H8</accession>
<dbReference type="PANTHER" id="PTHR43249:SF1">
    <property type="entry name" value="D-GLUCOSIDE 3-DEHYDROGENASE"/>
    <property type="match status" value="1"/>
</dbReference>
<organism evidence="2 3">
    <name type="scientific">Penicillium nordicum</name>
    <dbReference type="NCBI Taxonomy" id="229535"/>
    <lineage>
        <taxon>Eukaryota</taxon>
        <taxon>Fungi</taxon>
        <taxon>Dikarya</taxon>
        <taxon>Ascomycota</taxon>
        <taxon>Pezizomycotina</taxon>
        <taxon>Eurotiomycetes</taxon>
        <taxon>Eurotiomycetidae</taxon>
        <taxon>Eurotiales</taxon>
        <taxon>Aspergillaceae</taxon>
        <taxon>Penicillium</taxon>
    </lineage>
</organism>
<dbReference type="Proteomes" id="UP000037696">
    <property type="component" value="Unassembled WGS sequence"/>
</dbReference>
<dbReference type="OrthoDB" id="64915at2759"/>
<evidence type="ECO:0000313" key="2">
    <source>
        <dbReference type="EMBL" id="KOS47918.1"/>
    </source>
</evidence>
<dbReference type="EMBL" id="LHQQ01000010">
    <property type="protein sequence ID" value="KOS47918.1"/>
    <property type="molecule type" value="Genomic_DNA"/>
</dbReference>
<dbReference type="Pfam" id="PF01408">
    <property type="entry name" value="GFO_IDH_MocA"/>
    <property type="match status" value="1"/>
</dbReference>
<dbReference type="SUPFAM" id="SSF51735">
    <property type="entry name" value="NAD(P)-binding Rossmann-fold domains"/>
    <property type="match status" value="1"/>
</dbReference>
<reference evidence="2 3" key="1">
    <citation type="submission" date="2015-08" db="EMBL/GenBank/DDBJ databases">
        <title>Genome sequencing of Penicillium nordicum.</title>
        <authorList>
            <person name="Nguyen H.D."/>
            <person name="Seifert K.A."/>
        </authorList>
    </citation>
    <scope>NUCLEOTIDE SEQUENCE [LARGE SCALE GENOMIC DNA]</scope>
    <source>
        <strain evidence="2 3">DAOMC 185683</strain>
    </source>
</reference>
<dbReference type="AlphaFoldDB" id="A0A0M8P9H8"/>
<keyword evidence="3" id="KW-1185">Reference proteome</keyword>
<gene>
    <name evidence="2" type="ORF">ACN38_g1122</name>
</gene>
<protein>
    <recommendedName>
        <fullName evidence="1">Gfo/Idh/MocA-like oxidoreductase N-terminal domain-containing protein</fullName>
    </recommendedName>
</protein>
<dbReference type="InterPro" id="IPR052515">
    <property type="entry name" value="Gfo/Idh/MocA_Oxidoreductase"/>
</dbReference>